<dbReference type="GO" id="GO:0008168">
    <property type="term" value="F:methyltransferase activity"/>
    <property type="evidence" value="ECO:0007669"/>
    <property type="project" value="UniProtKB-KW"/>
</dbReference>
<dbReference type="EMBL" id="MVGT01003301">
    <property type="protein sequence ID" value="OVA04486.1"/>
    <property type="molecule type" value="Genomic_DNA"/>
</dbReference>
<accession>A0A200Q202</accession>
<evidence type="ECO:0000256" key="1">
    <source>
        <dbReference type="ARBA" id="ARBA00010815"/>
    </source>
</evidence>
<evidence type="ECO:0000313" key="5">
    <source>
        <dbReference type="EMBL" id="OVA04486.1"/>
    </source>
</evidence>
<reference evidence="5 6" key="1">
    <citation type="journal article" date="2017" name="Mol. Plant">
        <title>The Genome of Medicinal Plant Macleaya cordata Provides New Insights into Benzylisoquinoline Alkaloids Metabolism.</title>
        <authorList>
            <person name="Liu X."/>
            <person name="Liu Y."/>
            <person name="Huang P."/>
            <person name="Ma Y."/>
            <person name="Qing Z."/>
            <person name="Tang Q."/>
            <person name="Cao H."/>
            <person name="Cheng P."/>
            <person name="Zheng Y."/>
            <person name="Yuan Z."/>
            <person name="Zhou Y."/>
            <person name="Liu J."/>
            <person name="Tang Z."/>
            <person name="Zhuo Y."/>
            <person name="Zhang Y."/>
            <person name="Yu L."/>
            <person name="Huang J."/>
            <person name="Yang P."/>
            <person name="Peng Q."/>
            <person name="Zhang J."/>
            <person name="Jiang W."/>
            <person name="Zhang Z."/>
            <person name="Lin K."/>
            <person name="Ro D.K."/>
            <person name="Chen X."/>
            <person name="Xiong X."/>
            <person name="Shang Y."/>
            <person name="Huang S."/>
            <person name="Zeng J."/>
        </authorList>
    </citation>
    <scope>NUCLEOTIDE SEQUENCE [LARGE SCALE GENOMIC DNA]</scope>
    <source>
        <strain evidence="6">cv. BLH2017</strain>
        <tissue evidence="5">Root</tissue>
    </source>
</reference>
<dbReference type="PANTHER" id="PTHR43832:SF1">
    <property type="entry name" value="S-ADENOSYL-L-METHIONINE-DEPENDENT METHYLTRANSFERASES SUPERFAMILY PROTEIN"/>
    <property type="match status" value="1"/>
</dbReference>
<dbReference type="OrthoDB" id="506498at2759"/>
<dbReference type="OMA" id="IESDICT"/>
<dbReference type="FunFam" id="3.40.50.150:FF:000554">
    <property type="entry name" value="Cation-transporting ATPase"/>
    <property type="match status" value="1"/>
</dbReference>
<evidence type="ECO:0000313" key="6">
    <source>
        <dbReference type="Proteomes" id="UP000195402"/>
    </source>
</evidence>
<name>A0A200Q202_MACCD</name>
<dbReference type="SUPFAM" id="SSF53335">
    <property type="entry name" value="S-adenosyl-L-methionine-dependent methyltransferases"/>
    <property type="match status" value="1"/>
</dbReference>
<dbReference type="AlphaFoldDB" id="A0A200Q202"/>
<keyword evidence="2" id="KW-0489">Methyltransferase</keyword>
<dbReference type="Proteomes" id="UP000195402">
    <property type="component" value="Unassembled WGS sequence"/>
</dbReference>
<sequence>MASHEGNNSKEPKNKKQEVNIGDLLKRLESGLVSDEELRRLIRFELERRLKWGYKSTHEQQLADLLNLAHSIKQMKIATEMDALNSTMYEVPIPFLQIQLGSTIKESCCYFRDESTTVDEAEIAMMDLYLERAQIKDGQSILDLGCGLGALAFHIAQKYTNCFVTAITNSVRQKEFIEEKCKILNVSNVKVSLTDICTLEMEATFDRIFAIGLIEHMKNYELLLKKFSNWMKQDGLLFIEHLCHKTLAYHYEPIDEDDWYTEYFFPAGTLTLISSFFLLYFQDDVSVVDHWTLSGKHFSRSNEEWLKRMDDKIDEVKEIFKAASESKDEDVAKLINHWRFFCISSAEMFGYNNGEEWMISQVLFKKK</sequence>
<comment type="caution">
    <text evidence="5">The sequence shown here is derived from an EMBL/GenBank/DDBJ whole genome shotgun (WGS) entry which is preliminary data.</text>
</comment>
<dbReference type="InParanoid" id="A0A200Q202"/>
<dbReference type="GO" id="GO:0032259">
    <property type="term" value="P:methylation"/>
    <property type="evidence" value="ECO:0007669"/>
    <property type="project" value="UniProtKB-KW"/>
</dbReference>
<evidence type="ECO:0000256" key="4">
    <source>
        <dbReference type="ARBA" id="ARBA00022691"/>
    </source>
</evidence>
<evidence type="ECO:0000256" key="3">
    <source>
        <dbReference type="ARBA" id="ARBA00022679"/>
    </source>
</evidence>
<dbReference type="Pfam" id="PF02353">
    <property type="entry name" value="CMAS"/>
    <property type="match status" value="1"/>
</dbReference>
<comment type="similarity">
    <text evidence="1">Belongs to the CFA/CMAS family.</text>
</comment>
<gene>
    <name evidence="5" type="ORF">BVC80_1717g61</name>
</gene>
<dbReference type="CDD" id="cd02440">
    <property type="entry name" value="AdoMet_MTases"/>
    <property type="match status" value="1"/>
</dbReference>
<keyword evidence="3" id="KW-0808">Transferase</keyword>
<organism evidence="5 6">
    <name type="scientific">Macleaya cordata</name>
    <name type="common">Five-seeded plume-poppy</name>
    <name type="synonym">Bocconia cordata</name>
    <dbReference type="NCBI Taxonomy" id="56857"/>
    <lineage>
        <taxon>Eukaryota</taxon>
        <taxon>Viridiplantae</taxon>
        <taxon>Streptophyta</taxon>
        <taxon>Embryophyta</taxon>
        <taxon>Tracheophyta</taxon>
        <taxon>Spermatophyta</taxon>
        <taxon>Magnoliopsida</taxon>
        <taxon>Ranunculales</taxon>
        <taxon>Papaveraceae</taxon>
        <taxon>Papaveroideae</taxon>
        <taxon>Macleaya</taxon>
    </lineage>
</organism>
<evidence type="ECO:0000256" key="2">
    <source>
        <dbReference type="ARBA" id="ARBA00022603"/>
    </source>
</evidence>
<proteinExistence type="inferred from homology"/>
<dbReference type="Gene3D" id="3.40.50.150">
    <property type="entry name" value="Vaccinia Virus protein VP39"/>
    <property type="match status" value="1"/>
</dbReference>
<keyword evidence="4" id="KW-0949">S-adenosyl-L-methionine</keyword>
<dbReference type="PANTHER" id="PTHR43832">
    <property type="match status" value="1"/>
</dbReference>
<protein>
    <submittedName>
        <fullName evidence="5">Mycolic acid cyclopropane synthase</fullName>
    </submittedName>
</protein>
<keyword evidence="6" id="KW-1185">Reference proteome</keyword>
<dbReference type="STRING" id="56857.A0A200Q202"/>
<dbReference type="InterPro" id="IPR029063">
    <property type="entry name" value="SAM-dependent_MTases_sf"/>
</dbReference>